<name>A0ABU3GL15_9MICO</name>
<dbReference type="InterPro" id="IPR003737">
    <property type="entry name" value="GlcNAc_PI_deacetylase-related"/>
</dbReference>
<dbReference type="Gene3D" id="3.40.50.150">
    <property type="entry name" value="Vaccinia Virus protein VP39"/>
    <property type="match status" value="1"/>
</dbReference>
<dbReference type="InterPro" id="IPR008715">
    <property type="entry name" value="SAM-MeTfrase_NodS-like"/>
</dbReference>
<dbReference type="Pfam" id="PF02585">
    <property type="entry name" value="PIG-L"/>
    <property type="match status" value="1"/>
</dbReference>
<evidence type="ECO:0000313" key="3">
    <source>
        <dbReference type="Proteomes" id="UP001262835"/>
    </source>
</evidence>
<dbReference type="InterPro" id="IPR029063">
    <property type="entry name" value="SAM-dependent_MTases_sf"/>
</dbReference>
<gene>
    <name evidence="2" type="ORF">Q9S78_06120</name>
</gene>
<dbReference type="Gene3D" id="3.40.50.10320">
    <property type="entry name" value="LmbE-like"/>
    <property type="match status" value="1"/>
</dbReference>
<dbReference type="SUPFAM" id="SSF53335">
    <property type="entry name" value="S-adenosyl-L-methionine-dependent methyltransferases"/>
    <property type="match status" value="1"/>
</dbReference>
<dbReference type="PANTHER" id="PTHR12993:SF29">
    <property type="entry name" value="BLR3841 PROTEIN"/>
    <property type="match status" value="1"/>
</dbReference>
<sequence length="450" mass="49594">MVSFSHRDPGTGEAVWREAFADRALPSLDETFEHLVVVAAHPDDETLGVAGLMARTVSRDAKVTVLIATDGEGSHPDSPSHTPADLAAVRRREVAAALDHLSPSIDVRFLGLPDGGTDDHRDAIAEALRALLQGQGAHLVVVPWSGDSHRDHRVAAEVTAEVCTELGVPWREYPIWLWHWGSTDDLPWDDLEVVTLDELTAELKRTAMRHHRSQITPLSSAPGDEVMLHERMQAHFDRPFEVFVRPAGPSLAGGFFEDFYCRNGDDPWGFESRWYEQRKRAVTLASLPRERYASALELGCSTGVLTDLLVDRCDAVLAVDIADAPLEIARRRLGSRDDVRLERLGLPGEWPAGTFDLVVLSEVGYYWNPADLTVAIDRIRGAMDAGGHLIACHWRHPVTEYPQSGDDVHAALRAAEGFVRLMLHEEEDFVLEVYGLGGARSVAAETGLVP</sequence>
<proteinExistence type="predicted"/>
<dbReference type="PANTHER" id="PTHR12993">
    <property type="entry name" value="N-ACETYLGLUCOSAMINYL-PHOSPHATIDYLINOSITOL DE-N-ACETYLASE-RELATED"/>
    <property type="match status" value="1"/>
</dbReference>
<dbReference type="SUPFAM" id="SSF102588">
    <property type="entry name" value="LmbE-like"/>
    <property type="match status" value="1"/>
</dbReference>
<evidence type="ECO:0000256" key="1">
    <source>
        <dbReference type="ARBA" id="ARBA00022833"/>
    </source>
</evidence>
<reference evidence="2 3" key="1">
    <citation type="submission" date="2023-08" db="EMBL/GenBank/DDBJ databases">
        <title>Microbacterium aquilitoris sp. nov. and Microbacterium gwkjibeachense sp. nov., isolated from beach.</title>
        <authorList>
            <person name="Lee S.D."/>
            <person name="Yang H."/>
            <person name="Kim I."/>
        </authorList>
    </citation>
    <scope>NUCLEOTIDE SEQUENCE [LARGE SCALE GENOMIC DNA]</scope>
    <source>
        <strain evidence="2 3">KSW-18</strain>
    </source>
</reference>
<protein>
    <submittedName>
        <fullName evidence="2">PIG-L family deacetylase</fullName>
    </submittedName>
</protein>
<comment type="caution">
    <text evidence="2">The sequence shown here is derived from an EMBL/GenBank/DDBJ whole genome shotgun (WGS) entry which is preliminary data.</text>
</comment>
<keyword evidence="3" id="KW-1185">Reference proteome</keyword>
<dbReference type="InterPro" id="IPR024078">
    <property type="entry name" value="LmbE-like_dom_sf"/>
</dbReference>
<evidence type="ECO:0000313" key="2">
    <source>
        <dbReference type="EMBL" id="MDT3330239.1"/>
    </source>
</evidence>
<keyword evidence="1" id="KW-0862">Zinc</keyword>
<dbReference type="Pfam" id="PF05401">
    <property type="entry name" value="NodS"/>
    <property type="match status" value="1"/>
</dbReference>
<dbReference type="Proteomes" id="UP001262835">
    <property type="component" value="Unassembled WGS sequence"/>
</dbReference>
<dbReference type="EMBL" id="JAUZVT010000001">
    <property type="protein sequence ID" value="MDT3330239.1"/>
    <property type="molecule type" value="Genomic_DNA"/>
</dbReference>
<accession>A0ABU3GL15</accession>
<organism evidence="2 3">
    <name type="scientific">Microbacterium aquilitoris</name>
    <dbReference type="NCBI Taxonomy" id="3067307"/>
    <lineage>
        <taxon>Bacteria</taxon>
        <taxon>Bacillati</taxon>
        <taxon>Actinomycetota</taxon>
        <taxon>Actinomycetes</taxon>
        <taxon>Micrococcales</taxon>
        <taxon>Microbacteriaceae</taxon>
        <taxon>Microbacterium</taxon>
    </lineage>
</organism>
<dbReference type="CDD" id="cd02440">
    <property type="entry name" value="AdoMet_MTases"/>
    <property type="match status" value="1"/>
</dbReference>
<dbReference type="RefSeq" id="WP_311869496.1">
    <property type="nucleotide sequence ID" value="NZ_JAUZVT010000001.1"/>
</dbReference>